<reference evidence="8 9" key="1">
    <citation type="submission" date="2012-02" db="EMBL/GenBank/DDBJ databases">
        <title>Complete genome sequence of Phycisphaera mikurensis NBRC 102666.</title>
        <authorList>
            <person name="Ankai A."/>
            <person name="Hosoyama A."/>
            <person name="Terui Y."/>
            <person name="Sekine M."/>
            <person name="Fukai R."/>
            <person name="Kato Y."/>
            <person name="Nakamura S."/>
            <person name="Yamada-Narita S."/>
            <person name="Kawakoshi A."/>
            <person name="Fukunaga Y."/>
            <person name="Yamazaki S."/>
            <person name="Fujita N."/>
        </authorList>
    </citation>
    <scope>NUCLEOTIDE SEQUENCE [LARGE SCALE GENOMIC DNA]</scope>
    <source>
        <strain evidence="9">NBRC 102666 / KCTC 22515 / FYK2301M01</strain>
    </source>
</reference>
<dbReference type="InterPro" id="IPR004456">
    <property type="entry name" value="Pglycerate_mutase_ApgM"/>
</dbReference>
<dbReference type="PANTHER" id="PTHR31209">
    <property type="entry name" value="COFACTOR-INDEPENDENT PHOSPHOGLYCERATE MUTASE"/>
    <property type="match status" value="1"/>
</dbReference>
<evidence type="ECO:0000256" key="6">
    <source>
        <dbReference type="ARBA" id="ARBA00023235"/>
    </source>
</evidence>
<dbReference type="SUPFAM" id="SSF53649">
    <property type="entry name" value="Alkaline phosphatase-like"/>
    <property type="match status" value="1"/>
</dbReference>
<evidence type="ECO:0000313" key="9">
    <source>
        <dbReference type="Proteomes" id="UP000007881"/>
    </source>
</evidence>
<organism evidence="8 9">
    <name type="scientific">Phycisphaera mikurensis (strain NBRC 102666 / KCTC 22515 / FYK2301M01)</name>
    <dbReference type="NCBI Taxonomy" id="1142394"/>
    <lineage>
        <taxon>Bacteria</taxon>
        <taxon>Pseudomonadati</taxon>
        <taxon>Planctomycetota</taxon>
        <taxon>Phycisphaerae</taxon>
        <taxon>Phycisphaerales</taxon>
        <taxon>Phycisphaeraceae</taxon>
        <taxon>Phycisphaera</taxon>
    </lineage>
</organism>
<dbReference type="eggNOG" id="COG3635">
    <property type="taxonomic scope" value="Bacteria"/>
</dbReference>
<dbReference type="InterPro" id="IPR017850">
    <property type="entry name" value="Alkaline_phosphatase_core_sf"/>
</dbReference>
<feature type="domain" description="Metalloenzyme" evidence="7">
    <location>
        <begin position="1"/>
        <end position="406"/>
    </location>
</feature>
<dbReference type="HOGENOM" id="CLU_034906_2_0_0"/>
<evidence type="ECO:0000313" key="8">
    <source>
        <dbReference type="EMBL" id="BAM03520.1"/>
    </source>
</evidence>
<dbReference type="PATRIC" id="fig|1142394.8.peg.1398"/>
<evidence type="ECO:0000259" key="7">
    <source>
        <dbReference type="Pfam" id="PF01676"/>
    </source>
</evidence>
<dbReference type="KEGG" id="phm:PSMK_13610"/>
<evidence type="ECO:0000256" key="4">
    <source>
        <dbReference type="ARBA" id="ARBA00005524"/>
    </source>
</evidence>
<dbReference type="GO" id="GO:0046872">
    <property type="term" value="F:metal ion binding"/>
    <property type="evidence" value="ECO:0007669"/>
    <property type="project" value="InterPro"/>
</dbReference>
<accession>I0IE32</accession>
<evidence type="ECO:0000256" key="1">
    <source>
        <dbReference type="ARBA" id="ARBA00000370"/>
    </source>
</evidence>
<dbReference type="PIRSF" id="PIRSF006392">
    <property type="entry name" value="IPGAM_arch"/>
    <property type="match status" value="1"/>
</dbReference>
<comment type="pathway">
    <text evidence="3">Carbohydrate degradation.</text>
</comment>
<evidence type="ECO:0000256" key="5">
    <source>
        <dbReference type="ARBA" id="ARBA00023152"/>
    </source>
</evidence>
<dbReference type="InterPro" id="IPR006124">
    <property type="entry name" value="Metalloenzyme"/>
</dbReference>
<dbReference type="PANTHER" id="PTHR31209:SF4">
    <property type="entry name" value="2,3-BISPHOSPHOGLYCERATE-INDEPENDENT PHOSPHOGLYCERATE MUTASE"/>
    <property type="match status" value="1"/>
</dbReference>
<gene>
    <name evidence="8" type="ordered locus">PSMK_13610</name>
</gene>
<protein>
    <submittedName>
        <fullName evidence="8">2,3-bisphosphoglycerate-independent phosphoglycerate mutase</fullName>
        <ecNumber evidence="8">5.4.2.-</ecNumber>
    </submittedName>
</protein>
<evidence type="ECO:0000256" key="3">
    <source>
        <dbReference type="ARBA" id="ARBA00004921"/>
    </source>
</evidence>
<dbReference type="NCBIfam" id="TIGR00306">
    <property type="entry name" value="apgM"/>
    <property type="match status" value="1"/>
</dbReference>
<evidence type="ECO:0000256" key="2">
    <source>
        <dbReference type="ARBA" id="ARBA00002315"/>
    </source>
</evidence>
<dbReference type="CDD" id="cd16011">
    <property type="entry name" value="iPGM_like"/>
    <property type="match status" value="1"/>
</dbReference>
<comment type="similarity">
    <text evidence="4">Belongs to the BPG-independent phosphoglycerate mutase family. A-PGAM subfamily.</text>
</comment>
<dbReference type="GO" id="GO:0004619">
    <property type="term" value="F:phosphoglycerate mutase activity"/>
    <property type="evidence" value="ECO:0007669"/>
    <property type="project" value="UniProtKB-EC"/>
</dbReference>
<dbReference type="GO" id="GO:0006096">
    <property type="term" value="P:glycolytic process"/>
    <property type="evidence" value="ECO:0007669"/>
    <property type="project" value="UniProtKB-KW"/>
</dbReference>
<dbReference type="AlphaFoldDB" id="I0IE32"/>
<dbReference type="InterPro" id="IPR023665">
    <property type="entry name" value="ApgAM_prokaryotes"/>
</dbReference>
<keyword evidence="9" id="KW-1185">Reference proteome</keyword>
<dbReference type="EMBL" id="AP012338">
    <property type="protein sequence ID" value="BAM03520.1"/>
    <property type="molecule type" value="Genomic_DNA"/>
</dbReference>
<sequence length="412" mass="45145">MKNVLIIPDGAADAPLEQLDGRTAFEAAKTPNLDALSGRGRLGTARTTPRGMPCGSDVCTMSLLGYDPARYHTGRAPLEAAAGGVAMGPQDWVFRVNLVHIADQRMRDHSAGHISSGEGARLMADFAERFDRPGFRFHPGVSYRNLMTDVSERGRAEGEVIESWDRVKTTPPHDILEAPIRRHLPVGGPLAEDLTRLIAESEVFLRDHEVNRTRRENGELPATHLWPWGQGRKPAMPTFEQRFGKRGAMITAVDLLAGIGSFLGLDRLDVPGQTSYHDNDYAATGRHAAEAIAGYDFLVVHVEAPDEASHAGDAATKVKAIEAIDRHVVGPVVDALKAARGDDGEWRVLVMPDHHTRVSTRMHDPTPVPFLLAGYKVGGVVRRTLTEKNAEASDLHVQHGHELMELFLRRPK</sequence>
<comment type="function">
    <text evidence="2">Catalyzes the interconversion of 2-phosphoglycerate and 3-phosphoglycerate.</text>
</comment>
<name>I0IE32_PHYMF</name>
<dbReference type="Proteomes" id="UP000007881">
    <property type="component" value="Chromosome"/>
</dbReference>
<dbReference type="Pfam" id="PF01676">
    <property type="entry name" value="Metalloenzyme"/>
    <property type="match status" value="1"/>
</dbReference>
<dbReference type="NCBIfam" id="NF003242">
    <property type="entry name" value="PRK04200.1"/>
    <property type="match status" value="1"/>
</dbReference>
<comment type="catalytic activity">
    <reaction evidence="1">
        <text>(2R)-2-phosphoglycerate = (2R)-3-phosphoglycerate</text>
        <dbReference type="Rhea" id="RHEA:15901"/>
        <dbReference type="ChEBI" id="CHEBI:58272"/>
        <dbReference type="ChEBI" id="CHEBI:58289"/>
        <dbReference type="EC" id="5.4.2.12"/>
    </reaction>
</comment>
<dbReference type="STRING" id="1142394.PSMK_13610"/>
<dbReference type="NCBIfam" id="TIGR02535">
    <property type="entry name" value="hyp_Hser_kinase"/>
    <property type="match status" value="1"/>
</dbReference>
<proteinExistence type="inferred from homology"/>
<dbReference type="RefSeq" id="WP_014436739.1">
    <property type="nucleotide sequence ID" value="NC_017080.1"/>
</dbReference>
<dbReference type="Pfam" id="PF10143">
    <property type="entry name" value="PhosphMutase"/>
    <property type="match status" value="1"/>
</dbReference>
<dbReference type="OrthoDB" id="9804453at2"/>
<dbReference type="Gene3D" id="3.40.720.10">
    <property type="entry name" value="Alkaline Phosphatase, subunit A"/>
    <property type="match status" value="2"/>
</dbReference>
<dbReference type="EC" id="5.4.2.-" evidence="8"/>
<keyword evidence="5" id="KW-0324">Glycolysis</keyword>
<keyword evidence="6 8" id="KW-0413">Isomerase</keyword>